<evidence type="ECO:0000313" key="1">
    <source>
        <dbReference type="EMBL" id="KKM74398.1"/>
    </source>
</evidence>
<accession>A0A0F9JXG2</accession>
<sequence>MKNEIKQTQDTKILPYFKTKLTKREIKIIGYLKTFPNEYIPIAQITKAVGFDKRSTCDLLYTLYQGAIIHRRREKFKATANGGRRFEIQYKVDLLAAACLPITPQDNNNFLLGLKQRNKKLFKTIFNFGGENV</sequence>
<reference evidence="1" key="1">
    <citation type="journal article" date="2015" name="Nature">
        <title>Complex archaea that bridge the gap between prokaryotes and eukaryotes.</title>
        <authorList>
            <person name="Spang A."/>
            <person name="Saw J.H."/>
            <person name="Jorgensen S.L."/>
            <person name="Zaremba-Niedzwiedzka K."/>
            <person name="Martijn J."/>
            <person name="Lind A.E."/>
            <person name="van Eijk R."/>
            <person name="Schleper C."/>
            <person name="Guy L."/>
            <person name="Ettema T.J."/>
        </authorList>
    </citation>
    <scope>NUCLEOTIDE SEQUENCE</scope>
</reference>
<dbReference type="EMBL" id="LAZR01009147">
    <property type="protein sequence ID" value="KKM74398.1"/>
    <property type="molecule type" value="Genomic_DNA"/>
</dbReference>
<organism evidence="1">
    <name type="scientific">marine sediment metagenome</name>
    <dbReference type="NCBI Taxonomy" id="412755"/>
    <lineage>
        <taxon>unclassified sequences</taxon>
        <taxon>metagenomes</taxon>
        <taxon>ecological metagenomes</taxon>
    </lineage>
</organism>
<dbReference type="AlphaFoldDB" id="A0A0F9JXG2"/>
<name>A0A0F9JXG2_9ZZZZ</name>
<protein>
    <submittedName>
        <fullName evidence="1">Uncharacterized protein</fullName>
    </submittedName>
</protein>
<proteinExistence type="predicted"/>
<gene>
    <name evidence="1" type="ORF">LCGC14_1400770</name>
</gene>
<comment type="caution">
    <text evidence="1">The sequence shown here is derived from an EMBL/GenBank/DDBJ whole genome shotgun (WGS) entry which is preliminary data.</text>
</comment>